<evidence type="ECO:0000313" key="1">
    <source>
        <dbReference type="EMBL" id="SFS79819.1"/>
    </source>
</evidence>
<reference evidence="2" key="1">
    <citation type="submission" date="2016-10" db="EMBL/GenBank/DDBJ databases">
        <authorList>
            <person name="Varghese N."/>
            <person name="Submissions S."/>
        </authorList>
    </citation>
    <scope>NUCLEOTIDE SEQUENCE [LARGE SCALE GENOMIC DNA]</scope>
    <source>
        <strain evidence="2">DSM 45789</strain>
    </source>
</reference>
<sequence>MAGRNDPCPCGSGKKYKKCCERVVAIQSAEKLREKRELQGKTELLGELDRWFEAKVFREVEWQWTRKFKEDLQLEEARPLPQEYSYSFRFWMLFDAFFNDGKRVVELWKDSLAHQPDVYQQAEELCNIRLDGYEVSEVEGETVTLCSLSEGQLYRVHLTETVRPGMLMFARLCRLGNRHELFGPYTSFGDEMRGEMDVYLKNEAHKNGGQHRGVLQKNSLQVVGGLMQRAREMEHLRNAVPATAPIIDEAVPAELTVEEPIITEKTPESDLPHFVHVYEEERVVPDVVNQQMGQFEVKFVSQFQMKTREYYGDSLRWFKEYIALHFGRSFTWMDLTEESLSHFFGVWYVEKKNSGPIRAKILLNTLKGLFKWLQEEAICDVYSTFARVYRSFIRSLPLTFEARRWLIENGIMEEGDASMAISGSYRVAISSGGSTVDMGERWLPIEMNLRGLPPTWMESQFWVRGSIVVQNNSSYFTAIEIVYPCPITPEMEMV</sequence>
<dbReference type="Gene3D" id="3.10.450.50">
    <property type="match status" value="1"/>
</dbReference>
<evidence type="ECO:0000313" key="2">
    <source>
        <dbReference type="Proteomes" id="UP000198660"/>
    </source>
</evidence>
<dbReference type="SUPFAM" id="SSF103642">
    <property type="entry name" value="Sec-C motif"/>
    <property type="match status" value="1"/>
</dbReference>
<organism evidence="1 2">
    <name type="scientific">Marininema halotolerans</name>
    <dbReference type="NCBI Taxonomy" id="1155944"/>
    <lineage>
        <taxon>Bacteria</taxon>
        <taxon>Bacillati</taxon>
        <taxon>Bacillota</taxon>
        <taxon>Bacilli</taxon>
        <taxon>Bacillales</taxon>
        <taxon>Thermoactinomycetaceae</taxon>
        <taxon>Marininema</taxon>
    </lineage>
</organism>
<gene>
    <name evidence="1" type="ORF">SAMN05444972_1084</name>
</gene>
<name>A0A1I6SSG9_9BACL</name>
<dbReference type="AlphaFoldDB" id="A0A1I6SSG9"/>
<dbReference type="OrthoDB" id="6399948at2"/>
<dbReference type="Pfam" id="PF02810">
    <property type="entry name" value="SEC-C"/>
    <property type="match status" value="1"/>
</dbReference>
<dbReference type="EMBL" id="FPAA01000008">
    <property type="protein sequence ID" value="SFS79819.1"/>
    <property type="molecule type" value="Genomic_DNA"/>
</dbReference>
<accession>A0A1I6SSG9</accession>
<keyword evidence="2" id="KW-1185">Reference proteome</keyword>
<dbReference type="RefSeq" id="WP_140413600.1">
    <property type="nucleotide sequence ID" value="NZ_FPAA01000008.1"/>
</dbReference>
<proteinExistence type="predicted"/>
<dbReference type="Proteomes" id="UP000198660">
    <property type="component" value="Unassembled WGS sequence"/>
</dbReference>
<protein>
    <submittedName>
        <fullName evidence="1">SEC-C motif-containing protein</fullName>
    </submittedName>
</protein>
<dbReference type="InterPro" id="IPR004027">
    <property type="entry name" value="SEC_C_motif"/>
</dbReference>